<evidence type="ECO:0000256" key="1">
    <source>
        <dbReference type="SAM" id="MobiDB-lite"/>
    </source>
</evidence>
<protein>
    <submittedName>
        <fullName evidence="2">Uncharacterized protein</fullName>
    </submittedName>
</protein>
<dbReference type="EMBL" id="JBHTEK010000001">
    <property type="protein sequence ID" value="MFC7666114.1"/>
    <property type="molecule type" value="Genomic_DNA"/>
</dbReference>
<organism evidence="2 3">
    <name type="scientific">Hymenobacter humi</name>
    <dbReference type="NCBI Taxonomy" id="1411620"/>
    <lineage>
        <taxon>Bacteria</taxon>
        <taxon>Pseudomonadati</taxon>
        <taxon>Bacteroidota</taxon>
        <taxon>Cytophagia</taxon>
        <taxon>Cytophagales</taxon>
        <taxon>Hymenobacteraceae</taxon>
        <taxon>Hymenobacter</taxon>
    </lineage>
</organism>
<dbReference type="RefSeq" id="WP_380199534.1">
    <property type="nucleotide sequence ID" value="NZ_JBHTEK010000001.1"/>
</dbReference>
<evidence type="ECO:0000313" key="2">
    <source>
        <dbReference type="EMBL" id="MFC7666114.1"/>
    </source>
</evidence>
<gene>
    <name evidence="2" type="ORF">ACFQT0_00700</name>
</gene>
<feature type="region of interest" description="Disordered" evidence="1">
    <location>
        <begin position="251"/>
        <end position="274"/>
    </location>
</feature>
<keyword evidence="3" id="KW-1185">Reference proteome</keyword>
<sequence length="274" mass="30289">MARVGQPVGQMYGYVTDYTNGRQGFYTAADFESYNAATQRWVLKAGQLLSGTPDGLAAQPGSLRLIDQNKDGVIDDKDQVVIGNANPKMVGGLNQQFTYKGFDASVFLNFVVGNDVYNANKIEFTSNTANTVYSNVLDVMSTRYRTIEADGSLITSLSRLQEVNQNATIWTPTRNYFLHSWAIEDGSFLRVNNLTLGYTLPKTLTTRAKVEQAALLRDAEQPLHLHQIHGLRPGGEHPPRHAAHAGRGLRRLPAQPRHPVRPEPIPLISHPLAI</sequence>
<accession>A0ABW2TZ84</accession>
<reference evidence="3" key="1">
    <citation type="journal article" date="2019" name="Int. J. Syst. Evol. Microbiol.">
        <title>The Global Catalogue of Microorganisms (GCM) 10K type strain sequencing project: providing services to taxonomists for standard genome sequencing and annotation.</title>
        <authorList>
            <consortium name="The Broad Institute Genomics Platform"/>
            <consortium name="The Broad Institute Genome Sequencing Center for Infectious Disease"/>
            <person name="Wu L."/>
            <person name="Ma J."/>
        </authorList>
    </citation>
    <scope>NUCLEOTIDE SEQUENCE [LARGE SCALE GENOMIC DNA]</scope>
    <source>
        <strain evidence="3">JCM 19635</strain>
    </source>
</reference>
<dbReference type="Proteomes" id="UP001596513">
    <property type="component" value="Unassembled WGS sequence"/>
</dbReference>
<name>A0ABW2TZ84_9BACT</name>
<evidence type="ECO:0000313" key="3">
    <source>
        <dbReference type="Proteomes" id="UP001596513"/>
    </source>
</evidence>
<comment type="caution">
    <text evidence="2">The sequence shown here is derived from an EMBL/GenBank/DDBJ whole genome shotgun (WGS) entry which is preliminary data.</text>
</comment>
<proteinExistence type="predicted"/>